<gene>
    <name evidence="1" type="ORF">PPL_11408</name>
</gene>
<evidence type="ECO:0000313" key="2">
    <source>
        <dbReference type="Proteomes" id="UP000001396"/>
    </source>
</evidence>
<proteinExistence type="predicted"/>
<dbReference type="Gene3D" id="1.25.40.20">
    <property type="entry name" value="Ankyrin repeat-containing domain"/>
    <property type="match status" value="1"/>
</dbReference>
<dbReference type="InterPro" id="IPR052050">
    <property type="entry name" value="SecEffector_AnkRepeat"/>
</dbReference>
<dbReference type="InterPro" id="IPR036770">
    <property type="entry name" value="Ankyrin_rpt-contain_sf"/>
</dbReference>
<organism evidence="1 2">
    <name type="scientific">Heterostelium pallidum (strain ATCC 26659 / Pp 5 / PN500)</name>
    <name type="common">Cellular slime mold</name>
    <name type="synonym">Polysphondylium pallidum</name>
    <dbReference type="NCBI Taxonomy" id="670386"/>
    <lineage>
        <taxon>Eukaryota</taxon>
        <taxon>Amoebozoa</taxon>
        <taxon>Evosea</taxon>
        <taxon>Eumycetozoa</taxon>
        <taxon>Dictyostelia</taxon>
        <taxon>Acytosteliales</taxon>
        <taxon>Acytosteliaceae</taxon>
        <taxon>Heterostelium</taxon>
    </lineage>
</organism>
<dbReference type="EMBL" id="ADBJ01000056">
    <property type="protein sequence ID" value="EFA75332.1"/>
    <property type="molecule type" value="Genomic_DNA"/>
</dbReference>
<dbReference type="Proteomes" id="UP000001396">
    <property type="component" value="Unassembled WGS sequence"/>
</dbReference>
<dbReference type="PANTHER" id="PTHR46586">
    <property type="entry name" value="ANKYRIN REPEAT-CONTAINING PROTEIN"/>
    <property type="match status" value="1"/>
</dbReference>
<dbReference type="AlphaFoldDB" id="D3BTB5"/>
<name>D3BTB5_HETP5</name>
<dbReference type="PANTHER" id="PTHR46586:SF3">
    <property type="entry name" value="ANKYRIN REPEAT-CONTAINING PROTEIN"/>
    <property type="match status" value="1"/>
</dbReference>
<dbReference type="RefSeq" id="XP_020427466.1">
    <property type="nucleotide sequence ID" value="XM_020582163.1"/>
</dbReference>
<evidence type="ECO:0000313" key="1">
    <source>
        <dbReference type="EMBL" id="EFA75332.1"/>
    </source>
</evidence>
<protein>
    <recommendedName>
        <fullName evidence="3">Ankyrin repeat protein</fullName>
    </recommendedName>
</protein>
<sequence>MLIWLNENHPSIGCTNLAMVHAFNGGHFETMKWLRENRTEISSLKRLQFINLQHGKPEVVEWVKENFQIDRNEILQKDFSIIFNSGSLKEIKWFHDNNIQGVFNDRSLKHSVEGTQLQVVKWLYENRSECRCTIEIFETAIRIGHMEIIEYLLEKHPEFANELTVPDDYLQYYYSNDDDEMIEFLLDKINFPLDVLKEYQKFINSNGYSNVSTKLLDDHIRKREESI</sequence>
<evidence type="ECO:0008006" key="3">
    <source>
        <dbReference type="Google" id="ProtNLM"/>
    </source>
</evidence>
<reference evidence="1 2" key="1">
    <citation type="journal article" date="2011" name="Genome Res.">
        <title>Phylogeny-wide analysis of social amoeba genomes highlights ancient origins for complex intercellular communication.</title>
        <authorList>
            <person name="Heidel A.J."/>
            <person name="Lawal H.M."/>
            <person name="Felder M."/>
            <person name="Schilde C."/>
            <person name="Helps N.R."/>
            <person name="Tunggal B."/>
            <person name="Rivero F."/>
            <person name="John U."/>
            <person name="Schleicher M."/>
            <person name="Eichinger L."/>
            <person name="Platzer M."/>
            <person name="Noegel A.A."/>
            <person name="Schaap P."/>
            <person name="Gloeckner G."/>
        </authorList>
    </citation>
    <scope>NUCLEOTIDE SEQUENCE [LARGE SCALE GENOMIC DNA]</scope>
    <source>
        <strain evidence="2">ATCC 26659 / Pp 5 / PN500</strain>
    </source>
</reference>
<dbReference type="InParanoid" id="D3BTB5"/>
<dbReference type="SUPFAM" id="SSF48403">
    <property type="entry name" value="Ankyrin repeat"/>
    <property type="match status" value="1"/>
</dbReference>
<dbReference type="GeneID" id="31366876"/>
<comment type="caution">
    <text evidence="1">The sequence shown here is derived from an EMBL/GenBank/DDBJ whole genome shotgun (WGS) entry which is preliminary data.</text>
</comment>
<keyword evidence="2" id="KW-1185">Reference proteome</keyword>
<accession>D3BTB5</accession>